<accession>A0A263BVT6</accession>
<dbReference type="InterPro" id="IPR051258">
    <property type="entry name" value="Diverse_Substrate_Transporter"/>
</dbReference>
<keyword evidence="5 7" id="KW-1133">Transmembrane helix</keyword>
<dbReference type="PANTHER" id="PTHR42920">
    <property type="entry name" value="OS03G0707200 PROTEIN-RELATED"/>
    <property type="match status" value="1"/>
</dbReference>
<dbReference type="InterPro" id="IPR037185">
    <property type="entry name" value="EmrE-like"/>
</dbReference>
<dbReference type="Pfam" id="PF00892">
    <property type="entry name" value="EamA"/>
    <property type="match status" value="2"/>
</dbReference>
<feature type="domain" description="EamA" evidence="8">
    <location>
        <begin position="151"/>
        <end position="289"/>
    </location>
</feature>
<dbReference type="GO" id="GO:0005886">
    <property type="term" value="C:plasma membrane"/>
    <property type="evidence" value="ECO:0007669"/>
    <property type="project" value="UniProtKB-SubCell"/>
</dbReference>
<protein>
    <submittedName>
        <fullName evidence="9">EamA family transporter</fullName>
    </submittedName>
</protein>
<feature type="transmembrane region" description="Helical" evidence="7">
    <location>
        <begin position="36"/>
        <end position="58"/>
    </location>
</feature>
<evidence type="ECO:0000256" key="1">
    <source>
        <dbReference type="ARBA" id="ARBA00004651"/>
    </source>
</evidence>
<evidence type="ECO:0000313" key="9">
    <source>
        <dbReference type="EMBL" id="OZM57447.1"/>
    </source>
</evidence>
<keyword evidence="3" id="KW-1003">Cell membrane</keyword>
<dbReference type="SUPFAM" id="SSF103481">
    <property type="entry name" value="Multidrug resistance efflux transporter EmrE"/>
    <property type="match status" value="2"/>
</dbReference>
<evidence type="ECO:0000256" key="7">
    <source>
        <dbReference type="SAM" id="Phobius"/>
    </source>
</evidence>
<evidence type="ECO:0000256" key="5">
    <source>
        <dbReference type="ARBA" id="ARBA00022989"/>
    </source>
</evidence>
<feature type="transmembrane region" description="Helical" evidence="7">
    <location>
        <begin position="70"/>
        <end position="94"/>
    </location>
</feature>
<feature type="transmembrane region" description="Helical" evidence="7">
    <location>
        <begin position="154"/>
        <end position="172"/>
    </location>
</feature>
<comment type="similarity">
    <text evidence="2">Belongs to the EamA transporter family.</text>
</comment>
<feature type="transmembrane region" description="Helical" evidence="7">
    <location>
        <begin position="179"/>
        <end position="198"/>
    </location>
</feature>
<evidence type="ECO:0000256" key="6">
    <source>
        <dbReference type="ARBA" id="ARBA00023136"/>
    </source>
</evidence>
<evidence type="ECO:0000256" key="3">
    <source>
        <dbReference type="ARBA" id="ARBA00022475"/>
    </source>
</evidence>
<comment type="caution">
    <text evidence="9">The sequence shown here is derived from an EMBL/GenBank/DDBJ whole genome shotgun (WGS) entry which is preliminary data.</text>
</comment>
<gene>
    <name evidence="9" type="ORF">CIB95_08305</name>
</gene>
<keyword evidence="4 7" id="KW-0812">Transmembrane</keyword>
<feature type="transmembrane region" description="Helical" evidence="7">
    <location>
        <begin position="249"/>
        <end position="269"/>
    </location>
</feature>
<feature type="transmembrane region" description="Helical" evidence="7">
    <location>
        <begin position="218"/>
        <end position="237"/>
    </location>
</feature>
<feature type="transmembrane region" description="Helical" evidence="7">
    <location>
        <begin position="126"/>
        <end position="148"/>
    </location>
</feature>
<name>A0A263BVT6_9BACI</name>
<evidence type="ECO:0000313" key="10">
    <source>
        <dbReference type="Proteomes" id="UP000217083"/>
    </source>
</evidence>
<feature type="transmembrane region" description="Helical" evidence="7">
    <location>
        <begin position="12"/>
        <end position="30"/>
    </location>
</feature>
<evidence type="ECO:0000256" key="4">
    <source>
        <dbReference type="ARBA" id="ARBA00022692"/>
    </source>
</evidence>
<feature type="transmembrane region" description="Helical" evidence="7">
    <location>
        <begin position="275"/>
        <end position="295"/>
    </location>
</feature>
<reference evidence="9 10" key="2">
    <citation type="submission" date="2017-09" db="EMBL/GenBank/DDBJ databases">
        <title>Bacillus patelloidae sp. nov., isolated from the intestinal tract of a marine limpet.</title>
        <authorList>
            <person name="Liu R."/>
            <person name="Dong C."/>
            <person name="Shao Z."/>
        </authorList>
    </citation>
    <scope>NUCLEOTIDE SEQUENCE [LARGE SCALE GENOMIC DNA]</scope>
    <source>
        <strain evidence="9 10">SA5d-4</strain>
    </source>
</reference>
<dbReference type="Proteomes" id="UP000217083">
    <property type="component" value="Unassembled WGS sequence"/>
</dbReference>
<dbReference type="RefSeq" id="WP_094924111.1">
    <property type="nucleotide sequence ID" value="NZ_NPIA01000003.1"/>
</dbReference>
<evidence type="ECO:0000256" key="2">
    <source>
        <dbReference type="ARBA" id="ARBA00007362"/>
    </source>
</evidence>
<dbReference type="PANTHER" id="PTHR42920:SF5">
    <property type="entry name" value="EAMA DOMAIN-CONTAINING PROTEIN"/>
    <property type="match status" value="1"/>
</dbReference>
<sequence>MNNKTLFADSSLLFVAFIWGTTFVLVQNAIDTLPPLAFNAVRFFIAAACLIIWLVSINRKKQVAKVSLKIITSGVILGILLFAGYAFQTIGLLYTTTSKAAFITGLSVVLVPIFSLILFKQKPQLFPVVGIFLALIGLYLLTMINTFGIAFGDLLVLGCAISFALHIIYTGYFAKKHEALMLTVIQITTVSILSFTSSLLFEDWKSVFSLQVLLNKDVMLAIGITSFLATALAFFIQTSTQQYTTPTKVGIIFAMEPVFAALTAFLFTSETLGKSAIIGCFLIFLGMILAELPAIKKLKRLKQA</sequence>
<feature type="domain" description="EamA" evidence="8">
    <location>
        <begin position="9"/>
        <end position="142"/>
    </location>
</feature>
<proteinExistence type="inferred from homology"/>
<keyword evidence="10" id="KW-1185">Reference proteome</keyword>
<evidence type="ECO:0000259" key="8">
    <source>
        <dbReference type="Pfam" id="PF00892"/>
    </source>
</evidence>
<feature type="transmembrane region" description="Helical" evidence="7">
    <location>
        <begin position="100"/>
        <end position="119"/>
    </location>
</feature>
<reference evidence="10" key="1">
    <citation type="submission" date="2017-08" db="EMBL/GenBank/DDBJ databases">
        <authorList>
            <person name="Huang Z."/>
        </authorList>
    </citation>
    <scope>NUCLEOTIDE SEQUENCE [LARGE SCALE GENOMIC DNA]</scope>
    <source>
        <strain evidence="10">SA5d-4</strain>
    </source>
</reference>
<comment type="subcellular location">
    <subcellularLocation>
        <location evidence="1">Cell membrane</location>
        <topology evidence="1">Multi-pass membrane protein</topology>
    </subcellularLocation>
</comment>
<keyword evidence="6 7" id="KW-0472">Membrane</keyword>
<dbReference type="AlphaFoldDB" id="A0A263BVT6"/>
<dbReference type="InterPro" id="IPR000620">
    <property type="entry name" value="EamA_dom"/>
</dbReference>
<dbReference type="EMBL" id="NPIA01000003">
    <property type="protein sequence ID" value="OZM57447.1"/>
    <property type="molecule type" value="Genomic_DNA"/>
</dbReference>
<organism evidence="9 10">
    <name type="scientific">Lottiidibacillus patelloidae</name>
    <dbReference type="NCBI Taxonomy" id="2670334"/>
    <lineage>
        <taxon>Bacteria</taxon>
        <taxon>Bacillati</taxon>
        <taxon>Bacillota</taxon>
        <taxon>Bacilli</taxon>
        <taxon>Bacillales</taxon>
        <taxon>Bacillaceae</taxon>
        <taxon>Lottiidibacillus</taxon>
    </lineage>
</organism>